<sequence>MISFFHGLRYGPLKEKLVLEPPNMRNELSKLVSQYIKLEEVNLLSEKMANMKARGKKTINDEPRGSPKRGRVWERLQKTKKGSPSRSNR</sequence>
<feature type="region of interest" description="Disordered" evidence="1">
    <location>
        <begin position="52"/>
        <end position="89"/>
    </location>
</feature>
<evidence type="ECO:0000256" key="1">
    <source>
        <dbReference type="SAM" id="MobiDB-lite"/>
    </source>
</evidence>
<dbReference type="EMBL" id="BAABME010012932">
    <property type="protein sequence ID" value="GAA0185654.1"/>
    <property type="molecule type" value="Genomic_DNA"/>
</dbReference>
<organism evidence="2 3">
    <name type="scientific">Lithospermum erythrorhizon</name>
    <name type="common">Purple gromwell</name>
    <name type="synonym">Lithospermum officinale var. erythrorhizon</name>
    <dbReference type="NCBI Taxonomy" id="34254"/>
    <lineage>
        <taxon>Eukaryota</taxon>
        <taxon>Viridiplantae</taxon>
        <taxon>Streptophyta</taxon>
        <taxon>Embryophyta</taxon>
        <taxon>Tracheophyta</taxon>
        <taxon>Spermatophyta</taxon>
        <taxon>Magnoliopsida</taxon>
        <taxon>eudicotyledons</taxon>
        <taxon>Gunneridae</taxon>
        <taxon>Pentapetalae</taxon>
        <taxon>asterids</taxon>
        <taxon>lamiids</taxon>
        <taxon>Boraginales</taxon>
        <taxon>Boraginaceae</taxon>
        <taxon>Boraginoideae</taxon>
        <taxon>Lithospermeae</taxon>
        <taxon>Lithospermum</taxon>
    </lineage>
</organism>
<name>A0AAV3RXJ7_LITER</name>
<accession>A0AAV3RXJ7</accession>
<proteinExistence type="predicted"/>
<gene>
    <name evidence="2" type="ORF">LIER_32942</name>
</gene>
<reference evidence="2 3" key="1">
    <citation type="submission" date="2024-01" db="EMBL/GenBank/DDBJ databases">
        <title>The complete chloroplast genome sequence of Lithospermum erythrorhizon: insights into the phylogenetic relationship among Boraginaceae species and the maternal lineages of purple gromwells.</title>
        <authorList>
            <person name="Okada T."/>
            <person name="Watanabe K."/>
        </authorList>
    </citation>
    <scope>NUCLEOTIDE SEQUENCE [LARGE SCALE GENOMIC DNA]</scope>
</reference>
<evidence type="ECO:0000313" key="3">
    <source>
        <dbReference type="Proteomes" id="UP001454036"/>
    </source>
</evidence>
<dbReference type="AlphaFoldDB" id="A0AAV3RXJ7"/>
<keyword evidence="3" id="KW-1185">Reference proteome</keyword>
<dbReference type="Proteomes" id="UP001454036">
    <property type="component" value="Unassembled WGS sequence"/>
</dbReference>
<protein>
    <submittedName>
        <fullName evidence="2">Uncharacterized protein</fullName>
    </submittedName>
</protein>
<evidence type="ECO:0000313" key="2">
    <source>
        <dbReference type="EMBL" id="GAA0185654.1"/>
    </source>
</evidence>
<feature type="compositionally biased region" description="Basic residues" evidence="1">
    <location>
        <begin position="78"/>
        <end position="89"/>
    </location>
</feature>
<feature type="compositionally biased region" description="Basic and acidic residues" evidence="1">
    <location>
        <begin position="58"/>
        <end position="77"/>
    </location>
</feature>
<comment type="caution">
    <text evidence="2">The sequence shown here is derived from an EMBL/GenBank/DDBJ whole genome shotgun (WGS) entry which is preliminary data.</text>
</comment>